<dbReference type="EMBL" id="BAABYW010000001">
    <property type="protein sequence ID" value="GAA6406024.1"/>
    <property type="molecule type" value="Genomic_DNA"/>
</dbReference>
<proteinExistence type="predicted"/>
<reference evidence="1 2" key="1">
    <citation type="submission" date="2024-04" db="EMBL/GenBank/DDBJ databases">
        <title>Defined microbial consortia suppress multidrug-resistant proinflammatory Enterobacteriaceae via ecological control.</title>
        <authorList>
            <person name="Furuichi M."/>
            <person name="Kawaguchi T."/>
            <person name="Pust M."/>
            <person name="Yasuma K."/>
            <person name="Plichta D."/>
            <person name="Hasegawa N."/>
            <person name="Ohya T."/>
            <person name="Bhattarai S."/>
            <person name="Sasajima S."/>
            <person name="Aoto Y."/>
            <person name="Tuganbaev T."/>
            <person name="Yaginuma M."/>
            <person name="Ueda M."/>
            <person name="Okahashi N."/>
            <person name="Amafuji K."/>
            <person name="Kiridooshi Y."/>
            <person name="Sugita K."/>
            <person name="Strazar M."/>
            <person name="Skelly A."/>
            <person name="Suda W."/>
            <person name="Hattori M."/>
            <person name="Nakamoto N."/>
            <person name="Caballero S."/>
            <person name="Norman J."/>
            <person name="Olle B."/>
            <person name="Tanoue T."/>
            <person name="Arita M."/>
            <person name="Bucci V."/>
            <person name="Atarashi K."/>
            <person name="Xavier R."/>
            <person name="Honda K."/>
        </authorList>
    </citation>
    <scope>NUCLEOTIDE SEQUENCE [LARGE SCALE GENOMIC DNA]</scope>
    <source>
        <strain evidence="2">k04-0078-D8-1</strain>
    </source>
</reference>
<name>A0ABQ0B3J1_9FIRM</name>
<organism evidence="1 2">
    <name type="scientific">Blautia hominis</name>
    <dbReference type="NCBI Taxonomy" id="2025493"/>
    <lineage>
        <taxon>Bacteria</taxon>
        <taxon>Bacillati</taxon>
        <taxon>Bacillota</taxon>
        <taxon>Clostridia</taxon>
        <taxon>Lachnospirales</taxon>
        <taxon>Lachnospiraceae</taxon>
        <taxon>Blautia</taxon>
    </lineage>
</organism>
<protein>
    <recommendedName>
        <fullName evidence="3">TnpV protein</fullName>
    </recommendedName>
</protein>
<sequence>MEKYIYDENNGLWYELHGEYYIPCLVLPPEKGNKPIGLWGAAAFALSQKA</sequence>
<dbReference type="Proteomes" id="UP001600943">
    <property type="component" value="Unassembled WGS sequence"/>
</dbReference>
<evidence type="ECO:0000313" key="1">
    <source>
        <dbReference type="EMBL" id="GAA6406024.1"/>
    </source>
</evidence>
<gene>
    <name evidence="1" type="ORF">K040078D81_01410</name>
</gene>
<evidence type="ECO:0008006" key="3">
    <source>
        <dbReference type="Google" id="ProtNLM"/>
    </source>
</evidence>
<evidence type="ECO:0000313" key="2">
    <source>
        <dbReference type="Proteomes" id="UP001600943"/>
    </source>
</evidence>
<comment type="caution">
    <text evidence="1">The sequence shown here is derived from an EMBL/GenBank/DDBJ whole genome shotgun (WGS) entry which is preliminary data.</text>
</comment>
<accession>A0ABQ0B3J1</accession>
<keyword evidence="2" id="KW-1185">Reference proteome</keyword>